<reference evidence="4 5" key="1">
    <citation type="submission" date="2018-05" db="EMBL/GenBank/DDBJ databases">
        <title>Complete Genome Sequence of Deinococcus sp. strain 17bor-2.</title>
        <authorList>
            <person name="Srinivasan S."/>
        </authorList>
    </citation>
    <scope>NUCLEOTIDE SEQUENCE [LARGE SCALE GENOMIC DNA]</scope>
    <source>
        <strain evidence="4 5">17bor-2</strain>
    </source>
</reference>
<feature type="domain" description="PilN biogenesis protein dimerization" evidence="3">
    <location>
        <begin position="98"/>
        <end position="187"/>
    </location>
</feature>
<feature type="compositionally biased region" description="Low complexity" evidence="1">
    <location>
        <begin position="196"/>
        <end position="227"/>
    </location>
</feature>
<accession>A0A2Z3JKK8</accession>
<evidence type="ECO:0000256" key="1">
    <source>
        <dbReference type="SAM" id="MobiDB-lite"/>
    </source>
</evidence>
<feature type="transmembrane region" description="Helical" evidence="2">
    <location>
        <begin position="20"/>
        <end position="42"/>
    </location>
</feature>
<protein>
    <submittedName>
        <fullName evidence="4">Fimbrial assembly protein</fullName>
    </submittedName>
</protein>
<evidence type="ECO:0000313" key="5">
    <source>
        <dbReference type="Proteomes" id="UP000245368"/>
    </source>
</evidence>
<dbReference type="InterPro" id="IPR052534">
    <property type="entry name" value="Extracell_DNA_Util/SecSys_Comp"/>
</dbReference>
<dbReference type="OrthoDB" id="66063at2"/>
<sequence>MVEINLLPPQYRKRTEPNVWMYASIGAAAVTLLLIAIPEIVVATQVGNLQRKLDDQNGQISALNSTVAPEYRSLTNSKTTLTAISQTAQSLSNGKTYWSTDLARFVSQLPQSGGVALSALNMHPSAVASLYNGKPASKEFDLSGSALSTAALVNFLNAYDADNYGVNFKSTQRNPETNNYTFSATVGQLDGTPVNAAATTPAAGTSVAAPAPSAPAPSATPASGVQQ</sequence>
<name>A0A2Z3JKK8_9DEIO</name>
<dbReference type="PANTHER" id="PTHR40278:SF1">
    <property type="entry name" value="DNA UTILIZATION PROTEIN HOFN"/>
    <property type="match status" value="1"/>
</dbReference>
<dbReference type="Proteomes" id="UP000245368">
    <property type="component" value="Chromosome"/>
</dbReference>
<keyword evidence="2" id="KW-0812">Transmembrane</keyword>
<organism evidence="4 5">
    <name type="scientific">Deinococcus irradiatisoli</name>
    <dbReference type="NCBI Taxonomy" id="2202254"/>
    <lineage>
        <taxon>Bacteria</taxon>
        <taxon>Thermotogati</taxon>
        <taxon>Deinococcota</taxon>
        <taxon>Deinococci</taxon>
        <taxon>Deinococcales</taxon>
        <taxon>Deinococcaceae</taxon>
        <taxon>Deinococcus</taxon>
    </lineage>
</organism>
<proteinExistence type="predicted"/>
<feature type="region of interest" description="Disordered" evidence="1">
    <location>
        <begin position="193"/>
        <end position="227"/>
    </location>
</feature>
<dbReference type="Pfam" id="PF18222">
    <property type="entry name" value="PilN_bio_d"/>
    <property type="match status" value="1"/>
</dbReference>
<gene>
    <name evidence="4" type="ORF">DKM44_13120</name>
</gene>
<evidence type="ECO:0000313" key="4">
    <source>
        <dbReference type="EMBL" id="AWN24061.1"/>
    </source>
</evidence>
<dbReference type="InterPro" id="IPR040888">
    <property type="entry name" value="PilN_bio_d"/>
</dbReference>
<dbReference type="PANTHER" id="PTHR40278">
    <property type="entry name" value="DNA UTILIZATION PROTEIN HOFN"/>
    <property type="match status" value="1"/>
</dbReference>
<dbReference type="EMBL" id="CP029494">
    <property type="protein sequence ID" value="AWN24061.1"/>
    <property type="molecule type" value="Genomic_DNA"/>
</dbReference>
<dbReference type="RefSeq" id="WP_109827789.1">
    <property type="nucleotide sequence ID" value="NZ_CP029494.1"/>
</dbReference>
<keyword evidence="2" id="KW-0472">Membrane</keyword>
<dbReference type="KEGG" id="dez:DKM44_13120"/>
<keyword evidence="2" id="KW-1133">Transmembrane helix</keyword>
<dbReference type="Gene3D" id="3.30.70.2830">
    <property type="match status" value="1"/>
</dbReference>
<keyword evidence="5" id="KW-1185">Reference proteome</keyword>
<evidence type="ECO:0000259" key="3">
    <source>
        <dbReference type="Pfam" id="PF18222"/>
    </source>
</evidence>
<dbReference type="AlphaFoldDB" id="A0A2Z3JKK8"/>
<evidence type="ECO:0000256" key="2">
    <source>
        <dbReference type="SAM" id="Phobius"/>
    </source>
</evidence>